<evidence type="ECO:0000313" key="1">
    <source>
        <dbReference type="EMBL" id="OJX57199.1"/>
    </source>
</evidence>
<comment type="caution">
    <text evidence="1">The sequence shown here is derived from an EMBL/GenBank/DDBJ whole genome shotgun (WGS) entry which is preliminary data.</text>
</comment>
<protein>
    <submittedName>
        <fullName evidence="1">Uncharacterized protein</fullName>
    </submittedName>
</protein>
<accession>A0A1M3KY86</accession>
<dbReference type="Proteomes" id="UP000184233">
    <property type="component" value="Unassembled WGS sequence"/>
</dbReference>
<reference evidence="1 2" key="1">
    <citation type="submission" date="2016-09" db="EMBL/GenBank/DDBJ databases">
        <title>Genome-resolved meta-omics ties microbial dynamics to process performance in biotechnology for thiocyanate degradation.</title>
        <authorList>
            <person name="Kantor R.S."/>
            <person name="Huddy R.J."/>
            <person name="Iyer R."/>
            <person name="Thomas B.C."/>
            <person name="Brown C.T."/>
            <person name="Anantharaman K."/>
            <person name="Tringe S."/>
            <person name="Hettich R.L."/>
            <person name="Harrison S.T."/>
            <person name="Banfield J.F."/>
        </authorList>
    </citation>
    <scope>NUCLEOTIDE SEQUENCE [LARGE SCALE GENOMIC DNA]</scope>
    <source>
        <strain evidence="1">59-99</strain>
    </source>
</reference>
<dbReference type="STRING" id="1895771.BGO89_11935"/>
<gene>
    <name evidence="1" type="ORF">BGO89_11935</name>
</gene>
<dbReference type="AlphaFoldDB" id="A0A1M3KY86"/>
<evidence type="ECO:0000313" key="2">
    <source>
        <dbReference type="Proteomes" id="UP000184233"/>
    </source>
</evidence>
<dbReference type="EMBL" id="MKVH01000024">
    <property type="protein sequence ID" value="OJX57199.1"/>
    <property type="molecule type" value="Genomic_DNA"/>
</dbReference>
<name>A0A1M3KY86_9BACT</name>
<proteinExistence type="predicted"/>
<organism evidence="1 2">
    <name type="scientific">Candidatus Kapaibacterium thiocyanatum</name>
    <dbReference type="NCBI Taxonomy" id="1895771"/>
    <lineage>
        <taxon>Bacteria</taxon>
        <taxon>Pseudomonadati</taxon>
        <taxon>Candidatus Kapaibacteriota</taxon>
        <taxon>Candidatus Kapaibacteriia</taxon>
        <taxon>Candidatus Kapaibacteriales</taxon>
        <taxon>Candidatus Kapaibacteriaceae</taxon>
        <taxon>Candidatus Kapaibacterium</taxon>
    </lineage>
</organism>
<sequence length="293" mass="32878">MKGTVNKGFVCLLDVLGFKSLTDDQMVRVVDTLEDIWKRILPDALSAHIGNERRLETPTALLFQDTIAIAFPLTGDRVIAQTVFYAINNSIGLLYCCLLADGIKVRGAVGYGTIYVREHGVFGTAVYDASSEYERANWAGIHYTPEAAKLIAGWIGWAAREGTNVSIPYQGTDHHEFEIQFPFFRIPFKDADNSKSVCDPNVQRRESRVAIPWPKDYRLVMSTAQILGVDRRTVSTQIHAILDPELEHADDCVKLKIANTLEFCDKYLHKFPQVNSPVEWYGPLPPPMKESSS</sequence>